<feature type="region of interest" description="Disordered" evidence="1">
    <location>
        <begin position="71"/>
        <end position="116"/>
    </location>
</feature>
<feature type="compositionally biased region" description="Basic and acidic residues" evidence="1">
    <location>
        <begin position="81"/>
        <end position="90"/>
    </location>
</feature>
<sequence>MPKGGAAVAEHSGGGGSESMVRAFLITVRIRRAGGPPRVRAFVVRITRPAGEWTEPGVRAAAALVLKLVRSRRRAQQPHPGRAERARDTNRQSSRRRRRSRLPTEQKARCGTQFQDPEIIELKADA</sequence>
<dbReference type="STRING" id="9669.ENSMPUP00000015869"/>
<dbReference type="InterPro" id="IPR010868">
    <property type="entry name" value="Tumor_suppres_ARF"/>
</dbReference>
<evidence type="ECO:0000313" key="2">
    <source>
        <dbReference type="Ensembl" id="ENSMPUP00000015869.1"/>
    </source>
</evidence>
<accession>M3YX09</accession>
<dbReference type="InParanoid" id="M3YX09"/>
<dbReference type="Ensembl" id="ENSMPUT00000016110.1">
    <property type="protein sequence ID" value="ENSMPUP00000015869.1"/>
    <property type="gene ID" value="ENSMPUG00000015973.1"/>
</dbReference>
<proteinExistence type="predicted"/>
<dbReference type="eggNOG" id="ENOG502T9HM">
    <property type="taxonomic scope" value="Eukaryota"/>
</dbReference>
<evidence type="ECO:0000256" key="1">
    <source>
        <dbReference type="SAM" id="MobiDB-lite"/>
    </source>
</evidence>
<dbReference type="GeneTree" id="ENSGT00940000167452"/>
<reference evidence="2" key="1">
    <citation type="submission" date="2024-06" db="UniProtKB">
        <authorList>
            <consortium name="Ensembl"/>
        </authorList>
    </citation>
    <scope>IDENTIFICATION</scope>
</reference>
<dbReference type="HOGENOM" id="CLU_1980930_0_0_1"/>
<dbReference type="GO" id="GO:0006915">
    <property type="term" value="P:apoptotic process"/>
    <property type="evidence" value="ECO:0007669"/>
    <property type="project" value="InterPro"/>
</dbReference>
<dbReference type="Pfam" id="PF07392">
    <property type="entry name" value="P19Arf_N"/>
    <property type="match status" value="1"/>
</dbReference>
<dbReference type="EMBL" id="AEYP01053747">
    <property type="status" value="NOT_ANNOTATED_CDS"/>
    <property type="molecule type" value="Genomic_DNA"/>
</dbReference>
<dbReference type="AlphaFoldDB" id="M3YX09"/>
<organism evidence="2">
    <name type="scientific">Mustela putorius furo</name>
    <name type="common">European domestic ferret</name>
    <name type="synonym">Mustela furo</name>
    <dbReference type="NCBI Taxonomy" id="9669"/>
    <lineage>
        <taxon>Eukaryota</taxon>
        <taxon>Metazoa</taxon>
        <taxon>Chordata</taxon>
        <taxon>Craniata</taxon>
        <taxon>Vertebrata</taxon>
        <taxon>Euteleostomi</taxon>
        <taxon>Mammalia</taxon>
        <taxon>Eutheria</taxon>
        <taxon>Laurasiatheria</taxon>
        <taxon>Carnivora</taxon>
        <taxon>Caniformia</taxon>
        <taxon>Musteloidea</taxon>
        <taxon>Mustelidae</taxon>
        <taxon>Mustelinae</taxon>
        <taxon>Mustela</taxon>
    </lineage>
</organism>
<dbReference type="GO" id="GO:0051726">
    <property type="term" value="P:regulation of cell cycle"/>
    <property type="evidence" value="ECO:0007669"/>
    <property type="project" value="InterPro"/>
</dbReference>
<protein>
    <submittedName>
        <fullName evidence="2">Uncharacterized protein</fullName>
    </submittedName>
</protein>
<dbReference type="GO" id="GO:0008285">
    <property type="term" value="P:negative regulation of cell population proliferation"/>
    <property type="evidence" value="ECO:0007669"/>
    <property type="project" value="InterPro"/>
</dbReference>
<name>M3YX09_MUSPF</name>